<evidence type="ECO:0000313" key="4">
    <source>
        <dbReference type="EMBL" id="KAF2844901.1"/>
    </source>
</evidence>
<gene>
    <name evidence="4" type="ORF">T440DRAFT_546811</name>
</gene>
<dbReference type="InterPro" id="IPR053181">
    <property type="entry name" value="EcdB-like_regulator"/>
</dbReference>
<name>A0A6A7ANT5_9PLEO</name>
<dbReference type="SMART" id="SM00066">
    <property type="entry name" value="GAL4"/>
    <property type="match status" value="1"/>
</dbReference>
<keyword evidence="1" id="KW-0539">Nucleus</keyword>
<dbReference type="PANTHER" id="PTHR47785">
    <property type="entry name" value="ZN(II)2CYS6 TRANSCRIPTION FACTOR (EUROFUNG)-RELATED-RELATED"/>
    <property type="match status" value="1"/>
</dbReference>
<sequence>MAPERSCYSYASPPGASLEVPPFQYYIERPHASFDIHPPPSYISSPHASLVVNSSLPPSSGASVDKKKLNHARAAQACTECRVKKVRCDEGRPCQLCKEKKIVCHYQDLPPPKYTLTFRMITPTMLSLSEGISVVRTGLKDLYRDFRSCRDNVTDWNQISITSQTPFSQPLTTFLPPQAVAAGGWRVGHIDPAHTLFDKWPSLKNWSVGVDDVEKLSDYVKLLAQRHGLLNIWGAGERYDTHPTGPRTVAQDNDGGPGPDNRPDLRTGTLWKLYSSYIETIHKLLPFLNKDALSTMIASFSKDYSPDFKMTGTGGLMTDAVPLVAIDQGLKRKRGQGLRHDPRFANSTIEPSLRNAIILLVLALGEVCAHDKPLPAPRTDRTSQTNVPNNKQSKNIDILPGMRYYAYAVEILGREQAGNTLGHAQAMILAALYLNQFSRILESWSWISNACRVSYVLIKATDKSTRSVSWDHSATLPFKERSRHNLIKLVYWICLYLESELLAQMDTLTPSRITDLRRTVAYPDDVEDLILFFLVKAPSLQGD</sequence>
<dbReference type="PANTHER" id="PTHR47785:SF4">
    <property type="entry name" value="ZN(II)2CYS6 TRANSCRIPTION FACTOR (EUROFUNG)"/>
    <property type="match status" value="1"/>
</dbReference>
<keyword evidence="5" id="KW-1185">Reference proteome</keyword>
<accession>A0A6A7ANT5</accession>
<dbReference type="EMBL" id="MU006360">
    <property type="protein sequence ID" value="KAF2844901.1"/>
    <property type="molecule type" value="Genomic_DNA"/>
</dbReference>
<dbReference type="Gene3D" id="4.10.240.10">
    <property type="entry name" value="Zn(2)-C6 fungal-type DNA-binding domain"/>
    <property type="match status" value="1"/>
</dbReference>
<feature type="compositionally biased region" description="Polar residues" evidence="2">
    <location>
        <begin position="382"/>
        <end position="392"/>
    </location>
</feature>
<dbReference type="InterPro" id="IPR001138">
    <property type="entry name" value="Zn2Cys6_DnaBD"/>
</dbReference>
<dbReference type="PROSITE" id="PS00463">
    <property type="entry name" value="ZN2_CY6_FUNGAL_1"/>
    <property type="match status" value="1"/>
</dbReference>
<proteinExistence type="predicted"/>
<organism evidence="4 5">
    <name type="scientific">Plenodomus tracheiphilus IPT5</name>
    <dbReference type="NCBI Taxonomy" id="1408161"/>
    <lineage>
        <taxon>Eukaryota</taxon>
        <taxon>Fungi</taxon>
        <taxon>Dikarya</taxon>
        <taxon>Ascomycota</taxon>
        <taxon>Pezizomycotina</taxon>
        <taxon>Dothideomycetes</taxon>
        <taxon>Pleosporomycetidae</taxon>
        <taxon>Pleosporales</taxon>
        <taxon>Pleosporineae</taxon>
        <taxon>Leptosphaeriaceae</taxon>
        <taxon>Plenodomus</taxon>
    </lineage>
</organism>
<dbReference type="OrthoDB" id="3944708at2759"/>
<protein>
    <recommendedName>
        <fullName evidence="3">Zn(2)-C6 fungal-type domain-containing protein</fullName>
    </recommendedName>
</protein>
<dbReference type="AlphaFoldDB" id="A0A6A7ANT5"/>
<dbReference type="Proteomes" id="UP000799423">
    <property type="component" value="Unassembled WGS sequence"/>
</dbReference>
<evidence type="ECO:0000256" key="2">
    <source>
        <dbReference type="SAM" id="MobiDB-lite"/>
    </source>
</evidence>
<evidence type="ECO:0000259" key="3">
    <source>
        <dbReference type="PROSITE" id="PS50048"/>
    </source>
</evidence>
<dbReference type="GO" id="GO:0000981">
    <property type="term" value="F:DNA-binding transcription factor activity, RNA polymerase II-specific"/>
    <property type="evidence" value="ECO:0007669"/>
    <property type="project" value="InterPro"/>
</dbReference>
<feature type="domain" description="Zn(2)-C6 fungal-type" evidence="3">
    <location>
        <begin position="77"/>
        <end position="106"/>
    </location>
</feature>
<dbReference type="CDD" id="cd00067">
    <property type="entry name" value="GAL4"/>
    <property type="match status" value="1"/>
</dbReference>
<dbReference type="SUPFAM" id="SSF57701">
    <property type="entry name" value="Zn2/Cys6 DNA-binding domain"/>
    <property type="match status" value="1"/>
</dbReference>
<dbReference type="InterPro" id="IPR036864">
    <property type="entry name" value="Zn2-C6_fun-type_DNA-bd_sf"/>
</dbReference>
<dbReference type="CDD" id="cd12148">
    <property type="entry name" value="fungal_TF_MHR"/>
    <property type="match status" value="1"/>
</dbReference>
<reference evidence="4" key="1">
    <citation type="submission" date="2020-01" db="EMBL/GenBank/DDBJ databases">
        <authorList>
            <consortium name="DOE Joint Genome Institute"/>
            <person name="Haridas S."/>
            <person name="Albert R."/>
            <person name="Binder M."/>
            <person name="Bloem J."/>
            <person name="Labutti K."/>
            <person name="Salamov A."/>
            <person name="Andreopoulos B."/>
            <person name="Baker S.E."/>
            <person name="Barry K."/>
            <person name="Bills G."/>
            <person name="Bluhm B.H."/>
            <person name="Cannon C."/>
            <person name="Castanera R."/>
            <person name="Culley D.E."/>
            <person name="Daum C."/>
            <person name="Ezra D."/>
            <person name="Gonzalez J.B."/>
            <person name="Henrissat B."/>
            <person name="Kuo A."/>
            <person name="Liang C."/>
            <person name="Lipzen A."/>
            <person name="Lutzoni F."/>
            <person name="Magnuson J."/>
            <person name="Mondo S."/>
            <person name="Nolan M."/>
            <person name="Ohm R."/>
            <person name="Pangilinan J."/>
            <person name="Park H.-J."/>
            <person name="Ramirez L."/>
            <person name="Alfaro M."/>
            <person name="Sun H."/>
            <person name="Tritt A."/>
            <person name="Yoshinaga Y."/>
            <person name="Zwiers L.-H."/>
            <person name="Turgeon B.G."/>
            <person name="Goodwin S.B."/>
            <person name="Spatafora J.W."/>
            <person name="Crous P.W."/>
            <person name="Grigoriev I.V."/>
        </authorList>
    </citation>
    <scope>NUCLEOTIDE SEQUENCE</scope>
    <source>
        <strain evidence="4">IPT5</strain>
    </source>
</reference>
<feature type="region of interest" description="Disordered" evidence="2">
    <location>
        <begin position="373"/>
        <end position="392"/>
    </location>
</feature>
<evidence type="ECO:0000256" key="1">
    <source>
        <dbReference type="ARBA" id="ARBA00023242"/>
    </source>
</evidence>
<dbReference type="PROSITE" id="PS50048">
    <property type="entry name" value="ZN2_CY6_FUNGAL_2"/>
    <property type="match status" value="1"/>
</dbReference>
<feature type="region of interest" description="Disordered" evidence="2">
    <location>
        <begin position="241"/>
        <end position="264"/>
    </location>
</feature>
<dbReference type="Pfam" id="PF00172">
    <property type="entry name" value="Zn_clus"/>
    <property type="match status" value="1"/>
</dbReference>
<evidence type="ECO:0000313" key="5">
    <source>
        <dbReference type="Proteomes" id="UP000799423"/>
    </source>
</evidence>
<dbReference type="GO" id="GO:0008270">
    <property type="term" value="F:zinc ion binding"/>
    <property type="evidence" value="ECO:0007669"/>
    <property type="project" value="InterPro"/>
</dbReference>